<feature type="domain" description="Glycoside hydrolase family 20 catalytic" evidence="10">
    <location>
        <begin position="208"/>
        <end position="551"/>
    </location>
</feature>
<dbReference type="GO" id="GO:0030203">
    <property type="term" value="P:glycosaminoglycan metabolic process"/>
    <property type="evidence" value="ECO:0007669"/>
    <property type="project" value="TreeGrafter"/>
</dbReference>
<evidence type="ECO:0000256" key="9">
    <source>
        <dbReference type="SAM" id="SignalP"/>
    </source>
</evidence>
<keyword evidence="5" id="KW-0325">Glycoprotein</keyword>
<evidence type="ECO:0000256" key="2">
    <source>
        <dbReference type="ARBA" id="ARBA00006285"/>
    </source>
</evidence>
<keyword evidence="6 7" id="KW-0326">Glycosidase</keyword>
<evidence type="ECO:0000256" key="4">
    <source>
        <dbReference type="ARBA" id="ARBA00022801"/>
    </source>
</evidence>
<protein>
    <recommendedName>
        <fullName evidence="7">Beta-hexosaminidase</fullName>
        <ecNumber evidence="7">3.2.1.52</ecNumber>
    </recommendedName>
</protein>
<dbReference type="Pfam" id="PF00728">
    <property type="entry name" value="Glyco_hydro_20"/>
    <property type="match status" value="1"/>
</dbReference>
<dbReference type="GO" id="GO:0005975">
    <property type="term" value="P:carbohydrate metabolic process"/>
    <property type="evidence" value="ECO:0007669"/>
    <property type="project" value="InterPro"/>
</dbReference>
<dbReference type="PANTHER" id="PTHR22600">
    <property type="entry name" value="BETA-HEXOSAMINIDASE"/>
    <property type="match status" value="1"/>
</dbReference>
<dbReference type="InterPro" id="IPR017853">
    <property type="entry name" value="GH"/>
</dbReference>
<dbReference type="GO" id="GO:0005886">
    <property type="term" value="C:plasma membrane"/>
    <property type="evidence" value="ECO:0007669"/>
    <property type="project" value="TreeGrafter"/>
</dbReference>
<sequence length="595" mass="69519">MYTPNFLILLLLFQQSIRLDAIDTRYVWGYQCLENKCVKTKITSENQNSILALQVCRLYCYEDIGTLWPIPTGNIVNSKTIVQFNSQSINVESELLFDNKYFIEAVNRFKDMQLKKIPSKYPLISGGKRLNVTINVETNDTILNYDTNESYQLTLIEESNQLRVTITAKNFFGARHALETLSQLIVHDELNRQLVTLSSVSISDEPKFKHRGISMDTSRTFFSVDVIKRTINGLAMAKLNNFHWHITDAQSFPMEMKKHSDLTKYGAYSHKKIYKVEDIQDIVEYAKARGVKVIPEFDLPAHIGEGWQKKKEHLTTCLNYKPYLKYCWQPPCGHVNPTVDEVYDVLEDIYKEMIDIFNPPAFHTGGDEIFFSCWNSSESLRQWMTDKGWTLDEEHFMKLWGQFQTRAQERLDKVSNGNLPLIIWTSELTEEPYVSEYLDKSRYIIQVWTDYKDVRIQRLLESGYRLIISNYDALYLDCGYGSWASDGYIWCSPYHEWQKIYQNSLDQLGGERVNQIFGAEATIWSESIDERNIDARIWPRASALAERLWSNPSEHWRRAEPRLLMHTDYLKIVGDLTAEPLQHEWCIHNEGLCQL</sequence>
<dbReference type="Proteomes" id="UP001107558">
    <property type="component" value="Chromosome 1"/>
</dbReference>
<comment type="similarity">
    <text evidence="2 7">Belongs to the glycosyl hydrolase 20 family.</text>
</comment>
<proteinExistence type="inferred from homology"/>
<feature type="chain" id="PRO_5039900548" description="Beta-hexosaminidase" evidence="9">
    <location>
        <begin position="22"/>
        <end position="595"/>
    </location>
</feature>
<dbReference type="PIRSF" id="PIRSF001093">
    <property type="entry name" value="B-hxosamndse_ab_euk"/>
    <property type="match status" value="1"/>
</dbReference>
<comment type="caution">
    <text evidence="12">The sequence shown here is derived from an EMBL/GenBank/DDBJ whole genome shotgun (WGS) entry which is preliminary data.</text>
</comment>
<feature type="domain" description="Beta-hexosaminidase eukaryotic type N-terminal" evidence="11">
    <location>
        <begin position="130"/>
        <end position="184"/>
    </location>
</feature>
<keyword evidence="13" id="KW-1185">Reference proteome</keyword>
<dbReference type="InterPro" id="IPR025705">
    <property type="entry name" value="Beta_hexosaminidase_sua/sub"/>
</dbReference>
<evidence type="ECO:0000256" key="1">
    <source>
        <dbReference type="ARBA" id="ARBA00001231"/>
    </source>
</evidence>
<dbReference type="OrthoDB" id="428480at2759"/>
<dbReference type="AlphaFoldDB" id="A0A9J6CFT3"/>
<dbReference type="InterPro" id="IPR015883">
    <property type="entry name" value="Glyco_hydro_20_cat"/>
</dbReference>
<keyword evidence="4 7" id="KW-0378">Hydrolase</keyword>
<evidence type="ECO:0000256" key="6">
    <source>
        <dbReference type="ARBA" id="ARBA00023295"/>
    </source>
</evidence>
<dbReference type="Gene3D" id="3.30.379.10">
    <property type="entry name" value="Chitobiase/beta-hexosaminidase domain 2-like"/>
    <property type="match status" value="1"/>
</dbReference>
<evidence type="ECO:0000256" key="5">
    <source>
        <dbReference type="ARBA" id="ARBA00023180"/>
    </source>
</evidence>
<dbReference type="EMBL" id="JADBJN010000001">
    <property type="protein sequence ID" value="KAG5681026.1"/>
    <property type="molecule type" value="Genomic_DNA"/>
</dbReference>
<feature type="active site" description="Proton donor" evidence="8">
    <location>
        <position position="368"/>
    </location>
</feature>
<dbReference type="SUPFAM" id="SSF55545">
    <property type="entry name" value="beta-N-acetylhexosaminidase-like domain"/>
    <property type="match status" value="1"/>
</dbReference>
<dbReference type="FunFam" id="3.20.20.80:FF:000063">
    <property type="entry name" value="Beta-hexosaminidase"/>
    <property type="match status" value="1"/>
</dbReference>
<name>A0A9J6CFT3_POLVA</name>
<comment type="catalytic activity">
    <reaction evidence="1 7">
        <text>Hydrolysis of terminal non-reducing N-acetyl-D-hexosamine residues in N-acetyl-beta-D-hexosaminides.</text>
        <dbReference type="EC" id="3.2.1.52"/>
    </reaction>
</comment>
<dbReference type="PRINTS" id="PR00738">
    <property type="entry name" value="GLHYDRLASE20"/>
</dbReference>
<gene>
    <name evidence="12" type="ORF">PVAND_010492</name>
</gene>
<dbReference type="Pfam" id="PF14845">
    <property type="entry name" value="Glycohydro_20b2"/>
    <property type="match status" value="1"/>
</dbReference>
<evidence type="ECO:0000256" key="3">
    <source>
        <dbReference type="ARBA" id="ARBA00022729"/>
    </source>
</evidence>
<evidence type="ECO:0000259" key="10">
    <source>
        <dbReference type="Pfam" id="PF00728"/>
    </source>
</evidence>
<evidence type="ECO:0000256" key="8">
    <source>
        <dbReference type="PIRSR" id="PIRSR001093-1"/>
    </source>
</evidence>
<reference evidence="12" key="1">
    <citation type="submission" date="2021-03" db="EMBL/GenBank/DDBJ databases">
        <title>Chromosome level genome of the anhydrobiotic midge Polypedilum vanderplanki.</title>
        <authorList>
            <person name="Yoshida Y."/>
            <person name="Kikawada T."/>
            <person name="Gusev O."/>
        </authorList>
    </citation>
    <scope>NUCLEOTIDE SEQUENCE</scope>
    <source>
        <strain evidence="12">NIAS01</strain>
        <tissue evidence="12">Whole body or cell culture</tissue>
    </source>
</reference>
<accession>A0A9J6CFT3</accession>
<dbReference type="EC" id="3.2.1.52" evidence="7"/>
<feature type="signal peptide" evidence="9">
    <location>
        <begin position="1"/>
        <end position="21"/>
    </location>
</feature>
<evidence type="ECO:0000313" key="12">
    <source>
        <dbReference type="EMBL" id="KAG5681026.1"/>
    </source>
</evidence>
<evidence type="ECO:0000259" key="11">
    <source>
        <dbReference type="Pfam" id="PF14845"/>
    </source>
</evidence>
<keyword evidence="3 9" id="KW-0732">Signal</keyword>
<dbReference type="InterPro" id="IPR029018">
    <property type="entry name" value="Hex-like_dom2"/>
</dbReference>
<dbReference type="Gene3D" id="3.20.20.80">
    <property type="entry name" value="Glycosidases"/>
    <property type="match status" value="1"/>
</dbReference>
<dbReference type="InterPro" id="IPR029019">
    <property type="entry name" value="HEX_eukaryotic_N"/>
</dbReference>
<organism evidence="12 13">
    <name type="scientific">Polypedilum vanderplanki</name>
    <name type="common">Sleeping chironomid midge</name>
    <dbReference type="NCBI Taxonomy" id="319348"/>
    <lineage>
        <taxon>Eukaryota</taxon>
        <taxon>Metazoa</taxon>
        <taxon>Ecdysozoa</taxon>
        <taxon>Arthropoda</taxon>
        <taxon>Hexapoda</taxon>
        <taxon>Insecta</taxon>
        <taxon>Pterygota</taxon>
        <taxon>Neoptera</taxon>
        <taxon>Endopterygota</taxon>
        <taxon>Diptera</taxon>
        <taxon>Nematocera</taxon>
        <taxon>Chironomoidea</taxon>
        <taxon>Chironomidae</taxon>
        <taxon>Chironominae</taxon>
        <taxon>Polypedilum</taxon>
        <taxon>Polypedilum</taxon>
    </lineage>
</organism>
<dbReference type="PANTHER" id="PTHR22600:SF26">
    <property type="entry name" value="BETA-N-ACETYLHEXOSAMINIDASE"/>
    <property type="match status" value="1"/>
</dbReference>
<evidence type="ECO:0000313" key="13">
    <source>
        <dbReference type="Proteomes" id="UP001107558"/>
    </source>
</evidence>
<dbReference type="CDD" id="cd06562">
    <property type="entry name" value="GH20_HexA_HexB-like"/>
    <property type="match status" value="1"/>
</dbReference>
<dbReference type="SUPFAM" id="SSF51445">
    <property type="entry name" value="(Trans)glycosidases"/>
    <property type="match status" value="1"/>
</dbReference>
<evidence type="ECO:0000256" key="7">
    <source>
        <dbReference type="PIRNR" id="PIRNR001093"/>
    </source>
</evidence>
<dbReference type="GO" id="GO:0016231">
    <property type="term" value="F:beta-N-acetylglucosaminidase activity"/>
    <property type="evidence" value="ECO:0007669"/>
    <property type="project" value="TreeGrafter"/>
</dbReference>